<dbReference type="Proteomes" id="UP001056429">
    <property type="component" value="Unassembled WGS sequence"/>
</dbReference>
<dbReference type="SUPFAM" id="SSF141868">
    <property type="entry name" value="EAL domain-like"/>
    <property type="match status" value="1"/>
</dbReference>
<dbReference type="InterPro" id="IPR052340">
    <property type="entry name" value="RNase_Y/CdgJ"/>
</dbReference>
<dbReference type="RefSeq" id="WP_250858820.1">
    <property type="nucleotide sequence ID" value="NZ_JAGSOJ010000002.1"/>
</dbReference>
<dbReference type="PROSITE" id="PS51833">
    <property type="entry name" value="HDOD"/>
    <property type="match status" value="1"/>
</dbReference>
<evidence type="ECO:0000313" key="2">
    <source>
        <dbReference type="EMBL" id="MCM1989796.1"/>
    </source>
</evidence>
<gene>
    <name evidence="2" type="ORF">KDK92_08595</name>
</gene>
<dbReference type="Gene3D" id="3.20.20.450">
    <property type="entry name" value="EAL domain"/>
    <property type="match status" value="1"/>
</dbReference>
<dbReference type="PIRSF" id="PIRSF003180">
    <property type="entry name" value="DiGMPpdiest_YuxH"/>
    <property type="match status" value="1"/>
</dbReference>
<name>A0A9J6P0B1_9CLOT</name>
<accession>A0A9J6P0B1</accession>
<evidence type="ECO:0000313" key="3">
    <source>
        <dbReference type="Proteomes" id="UP001056429"/>
    </source>
</evidence>
<organism evidence="2 3">
    <name type="scientific">Oceanirhabdus seepicola</name>
    <dbReference type="NCBI Taxonomy" id="2828781"/>
    <lineage>
        <taxon>Bacteria</taxon>
        <taxon>Bacillati</taxon>
        <taxon>Bacillota</taxon>
        <taxon>Clostridia</taxon>
        <taxon>Eubacteriales</taxon>
        <taxon>Clostridiaceae</taxon>
        <taxon>Oceanirhabdus</taxon>
    </lineage>
</organism>
<dbReference type="SUPFAM" id="SSF109604">
    <property type="entry name" value="HD-domain/PDEase-like"/>
    <property type="match status" value="1"/>
</dbReference>
<dbReference type="PANTHER" id="PTHR33525:SF4">
    <property type="entry name" value="CYCLIC DI-GMP PHOSPHODIESTERASE CDGJ"/>
    <property type="match status" value="1"/>
</dbReference>
<reference evidence="2" key="1">
    <citation type="journal article" date="2021" name="mSystems">
        <title>Bacteria and Archaea Synergistically Convert Glycine Betaine to Biogenic Methane in the Formosa Cold Seep of the South China Sea.</title>
        <authorList>
            <person name="Li L."/>
            <person name="Zhang W."/>
            <person name="Zhang S."/>
            <person name="Song L."/>
            <person name="Sun Q."/>
            <person name="Zhang H."/>
            <person name="Xiang H."/>
            <person name="Dong X."/>
        </authorList>
    </citation>
    <scope>NUCLEOTIDE SEQUENCE</scope>
    <source>
        <strain evidence="2">ZWT</strain>
    </source>
</reference>
<dbReference type="PANTHER" id="PTHR33525">
    <property type="match status" value="1"/>
</dbReference>
<dbReference type="Gene3D" id="1.10.3210.10">
    <property type="entry name" value="Hypothetical protein af1432"/>
    <property type="match status" value="1"/>
</dbReference>
<dbReference type="EMBL" id="JAGSOJ010000002">
    <property type="protein sequence ID" value="MCM1989796.1"/>
    <property type="molecule type" value="Genomic_DNA"/>
</dbReference>
<protein>
    <submittedName>
        <fullName evidence="2">HDOD domain-containing protein</fullName>
    </submittedName>
</protein>
<sequence>MDIFIARQPIYDKKDNVFAYELLYRGSEENFCNCQDLDKATISVLLNAFVDIGIDKITHGKKAFVKFTENLLFSNIFDFLPSNKVVIAISSDINPSRELLDRCLELRRMGFSLAFDNFVFKENLIDLLKITHYIKIDFSSTDIKYQGLLVNKLSSKNIKFIASKLETISDHSVSRDLGYSFFQGYYFSKPSIIKSKKIPMSTLTKIDLLGKISSEFLTLDELEDIIKKDVSLSYNILKIINSAKYALRSEIKTIKHAICMLGEAELKKWLYYLIIQSEATNCPPELFKLSIIRGKFSELIAKETDNKEISFDAFIMGVLSLMDRLFNVSLDTIIENLFVSEDVKSALFETSNNNLFKILNVVKAYENAHWEEVEQYAHELNIDPKYLGDAYLEALDWVDLA</sequence>
<dbReference type="AlphaFoldDB" id="A0A9J6P0B1"/>
<feature type="domain" description="HDOD" evidence="1">
    <location>
        <begin position="198"/>
        <end position="386"/>
    </location>
</feature>
<dbReference type="Pfam" id="PF08668">
    <property type="entry name" value="HDOD"/>
    <property type="match status" value="1"/>
</dbReference>
<dbReference type="InterPro" id="IPR035919">
    <property type="entry name" value="EAL_sf"/>
</dbReference>
<comment type="caution">
    <text evidence="2">The sequence shown here is derived from an EMBL/GenBank/DDBJ whole genome shotgun (WGS) entry which is preliminary data.</text>
</comment>
<dbReference type="InterPro" id="IPR013976">
    <property type="entry name" value="HDOD"/>
</dbReference>
<keyword evidence="3" id="KW-1185">Reference proteome</keyword>
<evidence type="ECO:0000259" key="1">
    <source>
        <dbReference type="PROSITE" id="PS51833"/>
    </source>
</evidence>
<reference evidence="2" key="2">
    <citation type="submission" date="2021-04" db="EMBL/GenBank/DDBJ databases">
        <authorList>
            <person name="Dong X."/>
        </authorList>
    </citation>
    <scope>NUCLEOTIDE SEQUENCE</scope>
    <source>
        <strain evidence="2">ZWT</strain>
    </source>
</reference>
<dbReference type="InterPro" id="IPR014408">
    <property type="entry name" value="dGMP_Pdiesterase_EAL/HD-GYP"/>
</dbReference>
<proteinExistence type="predicted"/>